<organism evidence="1 2">
    <name type="scientific">Candidatus Gottesmanbacteria bacterium RIFCSPHIGHO2_02_FULL_39_11</name>
    <dbReference type="NCBI Taxonomy" id="1798382"/>
    <lineage>
        <taxon>Bacteria</taxon>
        <taxon>Candidatus Gottesmaniibacteriota</taxon>
    </lineage>
</organism>
<dbReference type="EMBL" id="MFJL01000044">
    <property type="protein sequence ID" value="OGG12543.1"/>
    <property type="molecule type" value="Genomic_DNA"/>
</dbReference>
<name>A0A1F5ZJL8_9BACT</name>
<reference evidence="1 2" key="1">
    <citation type="journal article" date="2016" name="Nat. Commun.">
        <title>Thousands of microbial genomes shed light on interconnected biogeochemical processes in an aquifer system.</title>
        <authorList>
            <person name="Anantharaman K."/>
            <person name="Brown C.T."/>
            <person name="Hug L.A."/>
            <person name="Sharon I."/>
            <person name="Castelle C.J."/>
            <person name="Probst A.J."/>
            <person name="Thomas B.C."/>
            <person name="Singh A."/>
            <person name="Wilkins M.J."/>
            <person name="Karaoz U."/>
            <person name="Brodie E.L."/>
            <person name="Williams K.H."/>
            <person name="Hubbard S.S."/>
            <person name="Banfield J.F."/>
        </authorList>
    </citation>
    <scope>NUCLEOTIDE SEQUENCE [LARGE SCALE GENOMIC DNA]</scope>
</reference>
<proteinExistence type="predicted"/>
<dbReference type="STRING" id="1798382.A3D77_04340"/>
<sequence length="335" mass="39347">MVQDKYYDNSKNSVFSYLEFGAINTFLGKKEIWDFRVHQKAYDWLMLARYANDLVAYMDMMQMTEDNRSLEAISDLYTKEVHHQNDASLNLGKLIALYTVMDNSNRSSGDLSFFELGQTIFGCIEGMEFYQKFLKYMNINTPFLNLKKLNWYGVDISQFFNKLSTLMHQKYKIFTSDKMTVIKEKKDVFFAKGVTLLYAIRSAQDLLDILEKSRISIFDYSFSMGKIQDEAIGTGKMVRYFDFMSFYNKYAKGRKRMYVRKNKSSYSSRTKRIFVDCVYGEEKLCNTFIDLDTEIRFKLALKLTANSAVVNLLDCKKDEKTEWIPIKEFIDSISL</sequence>
<gene>
    <name evidence="1" type="ORF">A3D77_04340</name>
</gene>
<accession>A0A1F5ZJL8</accession>
<comment type="caution">
    <text evidence="1">The sequence shown here is derived from an EMBL/GenBank/DDBJ whole genome shotgun (WGS) entry which is preliminary data.</text>
</comment>
<evidence type="ECO:0000313" key="2">
    <source>
        <dbReference type="Proteomes" id="UP000176923"/>
    </source>
</evidence>
<dbReference type="Proteomes" id="UP000176923">
    <property type="component" value="Unassembled WGS sequence"/>
</dbReference>
<dbReference type="AlphaFoldDB" id="A0A1F5ZJL8"/>
<evidence type="ECO:0000313" key="1">
    <source>
        <dbReference type="EMBL" id="OGG12543.1"/>
    </source>
</evidence>
<protein>
    <submittedName>
        <fullName evidence="1">Uncharacterized protein</fullName>
    </submittedName>
</protein>